<accession>A0ABQ9X7A8</accession>
<protein>
    <recommendedName>
        <fullName evidence="4">Right handed beta helix domain-containing protein</fullName>
    </recommendedName>
</protein>
<dbReference type="Proteomes" id="UP001281761">
    <property type="component" value="Unassembled WGS sequence"/>
</dbReference>
<reference evidence="2 3" key="1">
    <citation type="journal article" date="2022" name="bioRxiv">
        <title>Genomics of Preaxostyla Flagellates Illuminates Evolutionary Transitions and the Path Towards Mitochondrial Loss.</title>
        <authorList>
            <person name="Novak L.V.F."/>
            <person name="Treitli S.C."/>
            <person name="Pyrih J."/>
            <person name="Halakuc P."/>
            <person name="Pipaliya S.V."/>
            <person name="Vacek V."/>
            <person name="Brzon O."/>
            <person name="Soukal P."/>
            <person name="Eme L."/>
            <person name="Dacks J.B."/>
            <person name="Karnkowska A."/>
            <person name="Elias M."/>
            <person name="Hampl V."/>
        </authorList>
    </citation>
    <scope>NUCLEOTIDE SEQUENCE [LARGE SCALE GENOMIC DNA]</scope>
    <source>
        <strain evidence="2">NAU3</strain>
        <tissue evidence="2">Gut</tissue>
    </source>
</reference>
<organism evidence="2 3">
    <name type="scientific">Blattamonas nauphoetae</name>
    <dbReference type="NCBI Taxonomy" id="2049346"/>
    <lineage>
        <taxon>Eukaryota</taxon>
        <taxon>Metamonada</taxon>
        <taxon>Preaxostyla</taxon>
        <taxon>Oxymonadida</taxon>
        <taxon>Blattamonas</taxon>
    </lineage>
</organism>
<evidence type="ECO:0000313" key="2">
    <source>
        <dbReference type="EMBL" id="KAK2946240.1"/>
    </source>
</evidence>
<comment type="caution">
    <text evidence="2">The sequence shown here is derived from an EMBL/GenBank/DDBJ whole genome shotgun (WGS) entry which is preliminary data.</text>
</comment>
<dbReference type="Gene3D" id="2.160.20.10">
    <property type="entry name" value="Single-stranded right-handed beta-helix, Pectin lyase-like"/>
    <property type="match status" value="1"/>
</dbReference>
<feature type="signal peptide" evidence="1">
    <location>
        <begin position="1"/>
        <end position="26"/>
    </location>
</feature>
<keyword evidence="3" id="KW-1185">Reference proteome</keyword>
<evidence type="ECO:0000313" key="3">
    <source>
        <dbReference type="Proteomes" id="UP001281761"/>
    </source>
</evidence>
<dbReference type="EMBL" id="JARBJD010000233">
    <property type="protein sequence ID" value="KAK2946240.1"/>
    <property type="molecule type" value="Genomic_DNA"/>
</dbReference>
<evidence type="ECO:0008006" key="4">
    <source>
        <dbReference type="Google" id="ProtNLM"/>
    </source>
</evidence>
<sequence>MVRKKGLDPLVMIIFCALLPNWLASASTAFCDSQSLRSILDNSQKLANHGPNSHTSSIQIPLGNYHIDNYIVRSTSLKLNGDFPTISRSMINSNELEETGTVPLLVADNSTISMSQLVFDCSSTGSAIATVESSTIFASFSRFISNHQTSPFVVTSGAGTLGSTISLIACSHTAPNTALLLPFVSTTAQQSSTPHDTSASEAPSSSEMSPLFLSVCGCDLTLEDTNLVVGTGPLLDFGASRSEVSQNEASDVGAVKTTLAGSVLSNLTTTHSNAHKLCLPSTLQQNLLGNAVTRSTHHLSGTSCLDVNVFGSLDCRNSSFSHCHSNLEPNSTFPTLVLQHYSTSGRKALKDTTTKKISYTRCTFKDMTSSDLDYGASLSLNVSADITIAECSFKANTASTAAAIFVDGESSNPPTLTLTVSLTSFVACEEKDTGVVYAYKCHSVTVTESYFFQNTATNTTAEGGALALTKVSLVSIDGCAFQECTVGSGSSRAGAIYFVDCPSLTLSSSQFRGCTADYGNDVYFYQSGTVDQLKTQVKNCYTDNTEDSMYI</sequence>
<gene>
    <name evidence="2" type="ORF">BLNAU_18842</name>
</gene>
<feature type="chain" id="PRO_5046264656" description="Right handed beta helix domain-containing protein" evidence="1">
    <location>
        <begin position="27"/>
        <end position="551"/>
    </location>
</feature>
<keyword evidence="1" id="KW-0732">Signal</keyword>
<dbReference type="InterPro" id="IPR012334">
    <property type="entry name" value="Pectin_lyas_fold"/>
</dbReference>
<name>A0ABQ9X7A8_9EUKA</name>
<evidence type="ECO:0000256" key="1">
    <source>
        <dbReference type="SAM" id="SignalP"/>
    </source>
</evidence>
<proteinExistence type="predicted"/>